<feature type="transmembrane region" description="Helical" evidence="6">
    <location>
        <begin position="152"/>
        <end position="174"/>
    </location>
</feature>
<dbReference type="AlphaFoldDB" id="A0A7D9H539"/>
<protein>
    <submittedName>
        <fullName evidence="7">Uncharacterized protein</fullName>
    </submittedName>
</protein>
<dbReference type="EMBL" id="LR633967">
    <property type="protein sequence ID" value="VUX56057.1"/>
    <property type="molecule type" value="Genomic_DNA"/>
</dbReference>
<keyword evidence="3 6" id="KW-0812">Transmembrane</keyword>
<dbReference type="GO" id="GO:0005886">
    <property type="term" value="C:plasma membrane"/>
    <property type="evidence" value="ECO:0007669"/>
    <property type="project" value="UniProtKB-SubCell"/>
</dbReference>
<keyword evidence="2" id="KW-1003">Cell membrane</keyword>
<feature type="transmembrane region" description="Helical" evidence="6">
    <location>
        <begin position="125"/>
        <end position="146"/>
    </location>
</feature>
<name>A0A7D9H539_9GAMM</name>
<evidence type="ECO:0000256" key="3">
    <source>
        <dbReference type="ARBA" id="ARBA00022692"/>
    </source>
</evidence>
<evidence type="ECO:0000256" key="5">
    <source>
        <dbReference type="ARBA" id="ARBA00023136"/>
    </source>
</evidence>
<feature type="transmembrane region" description="Helical" evidence="6">
    <location>
        <begin position="48"/>
        <end position="68"/>
    </location>
</feature>
<dbReference type="PANTHER" id="PTHR30213">
    <property type="entry name" value="INNER MEMBRANE PROTEIN YHJD"/>
    <property type="match status" value="1"/>
</dbReference>
<organism evidence="7">
    <name type="scientific">uncultured Woeseiaceae bacterium</name>
    <dbReference type="NCBI Taxonomy" id="1983305"/>
    <lineage>
        <taxon>Bacteria</taxon>
        <taxon>Pseudomonadati</taxon>
        <taxon>Pseudomonadota</taxon>
        <taxon>Gammaproteobacteria</taxon>
        <taxon>Woeseiales</taxon>
        <taxon>Woeseiaceae</taxon>
        <taxon>environmental samples</taxon>
    </lineage>
</organism>
<keyword evidence="5 6" id="KW-0472">Membrane</keyword>
<dbReference type="PIRSF" id="PIRSF035875">
    <property type="entry name" value="RNase_BN"/>
    <property type="match status" value="1"/>
</dbReference>
<keyword evidence="4 6" id="KW-1133">Transmembrane helix</keyword>
<accession>A0A7D9H539</accession>
<gene>
    <name evidence="7" type="ORF">JTBM06_V1_250016</name>
</gene>
<evidence type="ECO:0000256" key="6">
    <source>
        <dbReference type="SAM" id="Phobius"/>
    </source>
</evidence>
<evidence type="ECO:0000256" key="2">
    <source>
        <dbReference type="ARBA" id="ARBA00022475"/>
    </source>
</evidence>
<dbReference type="InterPro" id="IPR017039">
    <property type="entry name" value="Virul_fac_BrkB"/>
</dbReference>
<sequence>MQTLNFAKQGQISLWSAKKMVSAIRRSINNALGLSRPFARYLGALRDFGLTHSITIIVFLTLAMTPLIEVLGEFQFEFVGDEWNSFFRIVSSRVARFLASATLIAAVYLLVPFKRLTLREIVPGVLLATFAIELGKELFSIYITRISPLQPVYGSVSTVIATLIWLYFSARVLLYGGELIAVLRIQRDPGLNIGEDAKDEKTDSP</sequence>
<evidence type="ECO:0000256" key="4">
    <source>
        <dbReference type="ARBA" id="ARBA00022989"/>
    </source>
</evidence>
<reference evidence="7" key="1">
    <citation type="submission" date="2019-07" db="EMBL/GenBank/DDBJ databases">
        <authorList>
            <person name="Weber M."/>
            <person name="Kostadinov I."/>
            <person name="Kostadinov D I."/>
        </authorList>
    </citation>
    <scope>NUCLEOTIDE SEQUENCE</scope>
    <source>
        <strain evidence="7">Gfbio:sag-sample-m06:053724c1-46a9-4a36-b237-ea2bf867836b</strain>
    </source>
</reference>
<dbReference type="Pfam" id="PF03631">
    <property type="entry name" value="Virul_fac_BrkB"/>
    <property type="match status" value="1"/>
</dbReference>
<evidence type="ECO:0000256" key="1">
    <source>
        <dbReference type="ARBA" id="ARBA00004651"/>
    </source>
</evidence>
<evidence type="ECO:0000313" key="7">
    <source>
        <dbReference type="EMBL" id="VUX56057.1"/>
    </source>
</evidence>
<comment type="subcellular location">
    <subcellularLocation>
        <location evidence="1">Cell membrane</location>
        <topology evidence="1">Multi-pass membrane protein</topology>
    </subcellularLocation>
</comment>
<dbReference type="PANTHER" id="PTHR30213:SF1">
    <property type="entry name" value="INNER MEMBRANE PROTEIN YHJD"/>
    <property type="match status" value="1"/>
</dbReference>
<proteinExistence type="predicted"/>
<feature type="transmembrane region" description="Helical" evidence="6">
    <location>
        <begin position="94"/>
        <end position="113"/>
    </location>
</feature>